<reference evidence="13 14" key="1">
    <citation type="journal article" date="2018" name="Cell">
        <title>The Chara Genome: Secondary Complexity and Implications for Plant Terrestrialization.</title>
        <authorList>
            <person name="Nishiyama T."/>
            <person name="Sakayama H."/>
            <person name="Vries J.D."/>
            <person name="Buschmann H."/>
            <person name="Saint-Marcoux D."/>
            <person name="Ullrich K.K."/>
            <person name="Haas F.B."/>
            <person name="Vanderstraeten L."/>
            <person name="Becker D."/>
            <person name="Lang D."/>
            <person name="Vosolsobe S."/>
            <person name="Rombauts S."/>
            <person name="Wilhelmsson P.K.I."/>
            <person name="Janitza P."/>
            <person name="Kern R."/>
            <person name="Heyl A."/>
            <person name="Rumpler F."/>
            <person name="Villalobos L.I.A.C."/>
            <person name="Clay J.M."/>
            <person name="Skokan R."/>
            <person name="Toyoda A."/>
            <person name="Suzuki Y."/>
            <person name="Kagoshima H."/>
            <person name="Schijlen E."/>
            <person name="Tajeshwar N."/>
            <person name="Catarino B."/>
            <person name="Hetherington A.J."/>
            <person name="Saltykova A."/>
            <person name="Bonnot C."/>
            <person name="Breuninger H."/>
            <person name="Symeonidi A."/>
            <person name="Radhakrishnan G.V."/>
            <person name="Van Nieuwerburgh F."/>
            <person name="Deforce D."/>
            <person name="Chang C."/>
            <person name="Karol K.G."/>
            <person name="Hedrich R."/>
            <person name="Ulvskov P."/>
            <person name="Glockner G."/>
            <person name="Delwiche C.F."/>
            <person name="Petrasek J."/>
            <person name="Van de Peer Y."/>
            <person name="Friml J."/>
            <person name="Beilby M."/>
            <person name="Dolan L."/>
            <person name="Kohara Y."/>
            <person name="Sugano S."/>
            <person name="Fujiyama A."/>
            <person name="Delaux P.-M."/>
            <person name="Quint M."/>
            <person name="TheiBen G."/>
            <person name="Hagemann M."/>
            <person name="Harholt J."/>
            <person name="Dunand C."/>
            <person name="Zachgo S."/>
            <person name="Langdale J."/>
            <person name="Maumus F."/>
            <person name="Straeten D.V.D."/>
            <person name="Gould S.B."/>
            <person name="Rensing S.A."/>
        </authorList>
    </citation>
    <scope>NUCLEOTIDE SEQUENCE [LARGE SCALE GENOMIC DNA]</scope>
    <source>
        <strain evidence="13 14">S276</strain>
    </source>
</reference>
<evidence type="ECO:0000256" key="1">
    <source>
        <dbReference type="ARBA" id="ARBA00001970"/>
    </source>
</evidence>
<keyword evidence="9 12" id="KW-0472">Membrane</keyword>
<dbReference type="GO" id="GO:0016653">
    <property type="term" value="F:oxidoreductase activity, acting on NAD(P)H, heme protein as acceptor"/>
    <property type="evidence" value="ECO:0007669"/>
    <property type="project" value="TreeGrafter"/>
</dbReference>
<comment type="caution">
    <text evidence="13">The sequence shown here is derived from an EMBL/GenBank/DDBJ whole genome shotgun (WGS) entry which is preliminary data.</text>
</comment>
<feature type="transmembrane region" description="Helical" evidence="12">
    <location>
        <begin position="503"/>
        <end position="520"/>
    </location>
</feature>
<dbReference type="STRING" id="69332.A0A388L5X2"/>
<feature type="transmembrane region" description="Helical" evidence="12">
    <location>
        <begin position="336"/>
        <end position="360"/>
    </location>
</feature>
<comment type="cofactor">
    <cofactor evidence="1">
        <name>heme b</name>
        <dbReference type="ChEBI" id="CHEBI:60344"/>
    </cofactor>
</comment>
<organism evidence="13 14">
    <name type="scientific">Chara braunii</name>
    <name type="common">Braun's stonewort</name>
    <dbReference type="NCBI Taxonomy" id="69332"/>
    <lineage>
        <taxon>Eukaryota</taxon>
        <taxon>Viridiplantae</taxon>
        <taxon>Streptophyta</taxon>
        <taxon>Charophyceae</taxon>
        <taxon>Charales</taxon>
        <taxon>Characeae</taxon>
        <taxon>Chara</taxon>
    </lineage>
</organism>
<keyword evidence="6" id="KW-0560">Oxidoreductase</keyword>
<name>A0A388L5X2_CHABU</name>
<evidence type="ECO:0000256" key="8">
    <source>
        <dbReference type="ARBA" id="ARBA00023133"/>
    </source>
</evidence>
<feature type="transmembrane region" description="Helical" evidence="12">
    <location>
        <begin position="186"/>
        <end position="204"/>
    </location>
</feature>
<feature type="transmembrane region" description="Helical" evidence="12">
    <location>
        <begin position="473"/>
        <end position="497"/>
    </location>
</feature>
<keyword evidence="5 12" id="KW-1133">Transmembrane helix</keyword>
<evidence type="ECO:0000313" key="13">
    <source>
        <dbReference type="EMBL" id="GBG77700.1"/>
    </source>
</evidence>
<evidence type="ECO:0000256" key="12">
    <source>
        <dbReference type="SAM" id="Phobius"/>
    </source>
</evidence>
<evidence type="ECO:0000256" key="3">
    <source>
        <dbReference type="ARBA" id="ARBA00022692"/>
    </source>
</evidence>
<gene>
    <name evidence="13" type="ORF">CBR_g24146</name>
</gene>
<dbReference type="Proteomes" id="UP000265515">
    <property type="component" value="Unassembled WGS sequence"/>
</dbReference>
<dbReference type="AlphaFoldDB" id="A0A388L5X2"/>
<keyword evidence="8" id="KW-0350">Heme biosynthesis</keyword>
<keyword evidence="4" id="KW-0479">Metal-binding</keyword>
<feature type="transmembrane region" description="Helical" evidence="12">
    <location>
        <begin position="298"/>
        <end position="316"/>
    </location>
</feature>
<evidence type="ECO:0000256" key="7">
    <source>
        <dbReference type="ARBA" id="ARBA00023004"/>
    </source>
</evidence>
<sequence>MLRLVGAVRRAQQSGNCGSNVVTRVVGGHVRKHALSGATRGSRMEGWRVCEGPDSVATSCLAQQGSGSVRSYGTRLWHVVCRSAGEVSRPADKLGGSGPGMAAISGLAGLRGARSMIQKVTVELPGLQGQAQCAGRRIPQNLLAQQSQRVMSTTTTGAAAAAGSTAIQGARALVTAGPAAQKQVSMWLFGCAGWVFSMVVLGGATRLTRSGLSMTDWKFTGSLPPINEAEWEKEFERYKQSPEYKRVHRWMSVEDFKFIFYMEYIHRMWGRGLGFFFALPCAFFLKKGYITKPLGARLALLFGAGGGQGLVGWWMVKSGLEEPETEWKEPRVSPYRLAAHLTVAFSIYSGLIWTGLSVASPAVAASLSPIASAALLKTRRLALPLCAVIGITAISGAFVAGNDAGRAFNTFPMMGEHWVPEGMLQMQPMLRNFFENTATVQFQHRMLAYATTAGVVALWATTRRLPLPPTSQLLVQSLLGVTMLQVTLGITTLLTYVPASLGTAHQAGALTLFTIALALMHSLRRPSAIQFATATRAVNAAGLNMKPSL</sequence>
<evidence type="ECO:0000256" key="6">
    <source>
        <dbReference type="ARBA" id="ARBA00023002"/>
    </source>
</evidence>
<evidence type="ECO:0000256" key="10">
    <source>
        <dbReference type="ARBA" id="ARBA00044501"/>
    </source>
</evidence>
<evidence type="ECO:0000313" key="14">
    <source>
        <dbReference type="Proteomes" id="UP000265515"/>
    </source>
</evidence>
<dbReference type="GO" id="GO:0005743">
    <property type="term" value="C:mitochondrial inner membrane"/>
    <property type="evidence" value="ECO:0007669"/>
    <property type="project" value="TreeGrafter"/>
</dbReference>
<dbReference type="HAMAP" id="MF_01665">
    <property type="entry name" value="HemeA_synth_type2"/>
    <property type="match status" value="1"/>
</dbReference>
<dbReference type="GO" id="GO:0046872">
    <property type="term" value="F:metal ion binding"/>
    <property type="evidence" value="ECO:0007669"/>
    <property type="project" value="UniProtKB-KW"/>
</dbReference>
<keyword evidence="3 12" id="KW-0812">Transmembrane</keyword>
<dbReference type="GO" id="GO:0120547">
    <property type="term" value="F:heme A synthase activity"/>
    <property type="evidence" value="ECO:0007669"/>
    <property type="project" value="UniProtKB-EC"/>
</dbReference>
<proteinExistence type="inferred from homology"/>
<evidence type="ECO:0000256" key="4">
    <source>
        <dbReference type="ARBA" id="ARBA00022723"/>
    </source>
</evidence>
<feature type="transmembrane region" description="Helical" evidence="12">
    <location>
        <begin position="442"/>
        <end position="461"/>
    </location>
</feature>
<dbReference type="Gramene" id="GBG77700">
    <property type="protein sequence ID" value="GBG77700"/>
    <property type="gene ID" value="CBR_g24146"/>
</dbReference>
<comment type="catalytic activity">
    <reaction evidence="11">
        <text>Fe(II)-heme o + 2 A + H2O = Fe(II)-heme a + 2 AH2</text>
        <dbReference type="Rhea" id="RHEA:63388"/>
        <dbReference type="ChEBI" id="CHEBI:13193"/>
        <dbReference type="ChEBI" id="CHEBI:15377"/>
        <dbReference type="ChEBI" id="CHEBI:17499"/>
        <dbReference type="ChEBI" id="CHEBI:60530"/>
        <dbReference type="ChEBI" id="CHEBI:61715"/>
        <dbReference type="EC" id="1.17.99.9"/>
    </reaction>
    <physiologicalReaction direction="left-to-right" evidence="11">
        <dbReference type="Rhea" id="RHEA:63389"/>
    </physiologicalReaction>
</comment>
<evidence type="ECO:0000256" key="11">
    <source>
        <dbReference type="ARBA" id="ARBA00048044"/>
    </source>
</evidence>
<keyword evidence="14" id="KW-1185">Reference proteome</keyword>
<comment type="pathway">
    <text evidence="10">Porphyrin-containing compound metabolism; heme A biosynthesis; heme A from heme O: step 1/1.</text>
</comment>
<keyword evidence="7" id="KW-0408">Iron</keyword>
<protein>
    <submittedName>
        <fullName evidence="13">Uncharacterized protein</fullName>
    </submittedName>
</protein>
<dbReference type="OrthoDB" id="1726137at2759"/>
<dbReference type="EMBL" id="BFEA01000275">
    <property type="protein sequence ID" value="GBG77700.1"/>
    <property type="molecule type" value="Genomic_DNA"/>
</dbReference>
<evidence type="ECO:0000256" key="2">
    <source>
        <dbReference type="ARBA" id="ARBA00004141"/>
    </source>
</evidence>
<feature type="transmembrane region" description="Helical" evidence="12">
    <location>
        <begin position="381"/>
        <end position="401"/>
    </location>
</feature>
<comment type="subcellular location">
    <subcellularLocation>
        <location evidence="2">Membrane</location>
        <topology evidence="2">Multi-pass membrane protein</topology>
    </subcellularLocation>
</comment>
<dbReference type="PANTHER" id="PTHR23289:SF2">
    <property type="entry name" value="CYTOCHROME C OXIDASE ASSEMBLY PROTEIN COX15 HOMOLOG"/>
    <property type="match status" value="1"/>
</dbReference>
<dbReference type="PANTHER" id="PTHR23289">
    <property type="entry name" value="CYTOCHROME C OXIDASE ASSEMBLY PROTEIN COX15"/>
    <property type="match status" value="1"/>
</dbReference>
<accession>A0A388L5X2</accession>
<dbReference type="InterPro" id="IPR003780">
    <property type="entry name" value="COX15/CtaA_fam"/>
</dbReference>
<dbReference type="GO" id="GO:0006784">
    <property type="term" value="P:heme A biosynthetic process"/>
    <property type="evidence" value="ECO:0007669"/>
    <property type="project" value="InterPro"/>
</dbReference>
<dbReference type="OMA" id="AFVCYSW"/>
<evidence type="ECO:0000256" key="9">
    <source>
        <dbReference type="ARBA" id="ARBA00023136"/>
    </source>
</evidence>
<feature type="transmembrane region" description="Helical" evidence="12">
    <location>
        <begin position="268"/>
        <end position="286"/>
    </location>
</feature>
<dbReference type="Pfam" id="PF02628">
    <property type="entry name" value="COX15-CtaA"/>
    <property type="match status" value="1"/>
</dbReference>
<dbReference type="InterPro" id="IPR023754">
    <property type="entry name" value="HemeA_Synthase_type2"/>
</dbReference>
<evidence type="ECO:0000256" key="5">
    <source>
        <dbReference type="ARBA" id="ARBA00022989"/>
    </source>
</evidence>